<evidence type="ECO:0000256" key="5">
    <source>
        <dbReference type="PIRSR" id="PIRSR015582-2"/>
    </source>
</evidence>
<organism evidence="7 8">
    <name type="scientific">Leeia aquatica</name>
    <dbReference type="NCBI Taxonomy" id="2725557"/>
    <lineage>
        <taxon>Bacteria</taxon>
        <taxon>Pseudomonadati</taxon>
        <taxon>Pseudomonadota</taxon>
        <taxon>Betaproteobacteria</taxon>
        <taxon>Neisseriales</taxon>
        <taxon>Leeiaceae</taxon>
        <taxon>Leeia</taxon>
    </lineage>
</organism>
<dbReference type="GO" id="GO:0016829">
    <property type="term" value="F:lyase activity"/>
    <property type="evidence" value="ECO:0007669"/>
    <property type="project" value="UniProtKB-KW"/>
</dbReference>
<keyword evidence="8" id="KW-1185">Reference proteome</keyword>
<dbReference type="InterPro" id="IPR005000">
    <property type="entry name" value="Aldolase/citrate-lyase_domain"/>
</dbReference>
<gene>
    <name evidence="7" type="ORF">HF682_12360</name>
</gene>
<evidence type="ECO:0000256" key="3">
    <source>
        <dbReference type="ARBA" id="ARBA00022842"/>
    </source>
</evidence>
<dbReference type="InterPro" id="IPR040442">
    <property type="entry name" value="Pyrv_kinase-like_dom_sf"/>
</dbReference>
<dbReference type="PIRSF" id="PIRSF015582">
    <property type="entry name" value="Cit_lyase_B"/>
    <property type="match status" value="1"/>
</dbReference>
<feature type="binding site" evidence="5">
    <location>
        <position position="155"/>
    </location>
    <ligand>
        <name>Mg(2+)</name>
        <dbReference type="ChEBI" id="CHEBI:18420"/>
    </ligand>
</feature>
<evidence type="ECO:0000313" key="7">
    <source>
        <dbReference type="EMBL" id="NLR75952.1"/>
    </source>
</evidence>
<evidence type="ECO:0000256" key="1">
    <source>
        <dbReference type="ARBA" id="ARBA00001946"/>
    </source>
</evidence>
<reference evidence="7 8" key="1">
    <citation type="submission" date="2020-04" db="EMBL/GenBank/DDBJ databases">
        <title>Draft genome of Leeia sp. IMCC25680.</title>
        <authorList>
            <person name="Song J."/>
            <person name="Cho J.-C."/>
        </authorList>
    </citation>
    <scope>NUCLEOTIDE SEQUENCE [LARGE SCALE GENOMIC DNA]</scope>
    <source>
        <strain evidence="7 8">IMCC25680</strain>
    </source>
</reference>
<proteinExistence type="predicted"/>
<dbReference type="PANTHER" id="PTHR32308:SF0">
    <property type="entry name" value="HPCH_HPAI ALDOLASE_CITRATE LYASE DOMAIN-CONTAINING PROTEIN"/>
    <property type="match status" value="1"/>
</dbReference>
<dbReference type="AlphaFoldDB" id="A0A847SJ72"/>
<dbReference type="Pfam" id="PF03328">
    <property type="entry name" value="HpcH_HpaI"/>
    <property type="match status" value="1"/>
</dbReference>
<dbReference type="PANTHER" id="PTHR32308">
    <property type="entry name" value="LYASE BETA SUBUNIT, PUTATIVE (AFU_ORTHOLOGUE AFUA_4G13030)-RELATED"/>
    <property type="match status" value="1"/>
</dbReference>
<comment type="cofactor">
    <cofactor evidence="1">
        <name>Mg(2+)</name>
        <dbReference type="ChEBI" id="CHEBI:18420"/>
    </cofactor>
</comment>
<dbReference type="EMBL" id="JABAIM010000002">
    <property type="protein sequence ID" value="NLR75952.1"/>
    <property type="molecule type" value="Genomic_DNA"/>
</dbReference>
<dbReference type="Proteomes" id="UP000587991">
    <property type="component" value="Unassembled WGS sequence"/>
</dbReference>
<keyword evidence="3 5" id="KW-0460">Magnesium</keyword>
<feature type="binding site" evidence="4">
    <location>
        <position position="128"/>
    </location>
    <ligand>
        <name>substrate</name>
    </ligand>
</feature>
<dbReference type="RefSeq" id="WP_168877577.1">
    <property type="nucleotide sequence ID" value="NZ_JABAIM010000002.1"/>
</dbReference>
<accession>A0A847SJ72</accession>
<dbReference type="Gene3D" id="3.20.20.60">
    <property type="entry name" value="Phosphoenolpyruvate-binding domains"/>
    <property type="match status" value="1"/>
</dbReference>
<dbReference type="InterPro" id="IPR015813">
    <property type="entry name" value="Pyrv/PenolPyrv_kinase-like_dom"/>
</dbReference>
<protein>
    <submittedName>
        <fullName evidence="7">CoA ester lyase</fullName>
    </submittedName>
</protein>
<keyword evidence="2 5" id="KW-0479">Metal-binding</keyword>
<evidence type="ECO:0000256" key="2">
    <source>
        <dbReference type="ARBA" id="ARBA00022723"/>
    </source>
</evidence>
<evidence type="ECO:0000313" key="8">
    <source>
        <dbReference type="Proteomes" id="UP000587991"/>
    </source>
</evidence>
<keyword evidence="7" id="KW-0456">Lyase</keyword>
<comment type="caution">
    <text evidence="7">The sequence shown here is derived from an EMBL/GenBank/DDBJ whole genome shotgun (WGS) entry which is preliminary data.</text>
</comment>
<dbReference type="SUPFAM" id="SSF51621">
    <property type="entry name" value="Phosphoenolpyruvate/pyruvate domain"/>
    <property type="match status" value="1"/>
</dbReference>
<dbReference type="GO" id="GO:0006107">
    <property type="term" value="P:oxaloacetate metabolic process"/>
    <property type="evidence" value="ECO:0007669"/>
    <property type="project" value="TreeGrafter"/>
</dbReference>
<feature type="binding site" evidence="5">
    <location>
        <position position="128"/>
    </location>
    <ligand>
        <name>Mg(2+)</name>
        <dbReference type="ChEBI" id="CHEBI:18420"/>
    </ligand>
</feature>
<evidence type="ECO:0000259" key="6">
    <source>
        <dbReference type="Pfam" id="PF03328"/>
    </source>
</evidence>
<name>A0A847SJ72_9NEIS</name>
<sequence length="287" mass="31257">MSRAVRSWLFAPGHHARRVEKALTLDADVVVLDLEDACTPEDKPVARSRIVESLQLPRSGRLFARINSMASPHAWADLQAVIRPGLDGVMLPKIESGQELKTLDWTLQQLERERGLPVGGLEVMPLVETATGLMALEEIAQASCRVRRLAFGAGDLTLDLSLQWTPEELELLPYRSRMALVSRAAGLEAPIDTVWMQVGDEAGMEASARRAHGLGFQGKLCIHPNQVACVHRAFAPTEAEVQRARQIVAAFAASDGACVLLDGQLVELPVVERAQRILAGAEAVVDR</sequence>
<evidence type="ECO:0000256" key="4">
    <source>
        <dbReference type="PIRSR" id="PIRSR015582-1"/>
    </source>
</evidence>
<dbReference type="GO" id="GO:0000287">
    <property type="term" value="F:magnesium ion binding"/>
    <property type="evidence" value="ECO:0007669"/>
    <property type="project" value="TreeGrafter"/>
</dbReference>
<feature type="domain" description="HpcH/HpaI aldolase/citrate lyase" evidence="6">
    <location>
        <begin position="6"/>
        <end position="224"/>
    </location>
</feature>
<dbReference type="InterPro" id="IPR011206">
    <property type="entry name" value="Citrate_lyase_beta/mcl1/mcl2"/>
</dbReference>
<feature type="binding site" evidence="4">
    <location>
        <position position="65"/>
    </location>
    <ligand>
        <name>substrate</name>
    </ligand>
</feature>